<dbReference type="GO" id="GO:0016887">
    <property type="term" value="F:ATP hydrolysis activity"/>
    <property type="evidence" value="ECO:0007669"/>
    <property type="project" value="InterPro"/>
</dbReference>
<dbReference type="InterPro" id="IPR050130">
    <property type="entry name" value="ClpA_ClpB"/>
</dbReference>
<reference evidence="7 8" key="1">
    <citation type="journal article" date="2016" name="Nat. Commun.">
        <title>Thousands of microbial genomes shed light on interconnected biogeochemical processes in an aquifer system.</title>
        <authorList>
            <person name="Anantharaman K."/>
            <person name="Brown C.T."/>
            <person name="Hug L.A."/>
            <person name="Sharon I."/>
            <person name="Castelle C.J."/>
            <person name="Probst A.J."/>
            <person name="Thomas B.C."/>
            <person name="Singh A."/>
            <person name="Wilkins M.J."/>
            <person name="Karaoz U."/>
            <person name="Brodie E.L."/>
            <person name="Williams K.H."/>
            <person name="Hubbard S.S."/>
            <person name="Banfield J.F."/>
        </authorList>
    </citation>
    <scope>NUCLEOTIDE SEQUENCE [LARGE SCALE GENOMIC DNA]</scope>
</reference>
<sequence length="783" mass="88937">MKNYGKIYTFHTSSFIKLLRLTVFILLFFLSLHLFINNPDILKFPLFLLGVLIIKEIFFRFHVYRKTPFTTVSKNDGKDIYSSFTVKAIKSLDDSGIALQNVLKEEPVRFMLDKAGIKKEEIKKINLKMDDLAKYAFDLVENTNGEYVTAFDVFTSYLLLTEDQTKLLFSKEIKKEELTDILIWAKRTFPKFDKAQKVRASFYGEGIAEDWVFGWTIETKKYTIDQTSEIVNKNFNLYDRENEYKRIIEALAANKSVLMVGEPGVGKKALISQFAYDSFSGKFKGSLNHQRFFQLMVDAFLAGAQNQGELELRLESVILELAHAGNVIVFVSDFENILGNSAYKLDLSAALIPYLEKGLIRIVATTTHGSFKRFIEPLHELLGVFDVIKLDEPEKDLVIPMLFEKANELEKTKGVITNYKTVLAAIEYGPKYSKNLVLPGAATSLLEDATNSNILIGKREVTADDVLNQAQKETKAKVGEPKPEEKQTLLHLEEMIHKRVIDQNQAVSAVSEAIRRLRSGLASERKPISFLFLGPTGVGKTETAKALADSYYEGEGNMIRFDMSEFSAEDALERLLGENGLTDQIFENPSSLILLDEFEKADQDVLNLFLQVFDDGRLTDNNGKTVSFLNSIIIATSNAASEFIREEVRKGAIIDKSFHGRLLEFLQTNGIFKPELLNRFDEVITFKPLGENELSAIITLLLNDLKKRMEEKDIYLSFDNLIINKIGKEGFDEQFGARPLRRYIQDNLEDLLAQKLLKDEIKRGDKILVSVDQNNQINFTPTI</sequence>
<dbReference type="Gene3D" id="3.40.50.300">
    <property type="entry name" value="P-loop containing nucleotide triphosphate hydrolases"/>
    <property type="match status" value="2"/>
</dbReference>
<evidence type="ECO:0000259" key="6">
    <source>
        <dbReference type="SMART" id="SM01086"/>
    </source>
</evidence>
<keyword evidence="3" id="KW-0143">Chaperone</keyword>
<evidence type="ECO:0000313" key="7">
    <source>
        <dbReference type="EMBL" id="OGG03276.1"/>
    </source>
</evidence>
<dbReference type="EMBL" id="MFJA01000034">
    <property type="protein sequence ID" value="OGG03276.1"/>
    <property type="molecule type" value="Genomic_DNA"/>
</dbReference>
<dbReference type="PANTHER" id="PTHR11638">
    <property type="entry name" value="ATP-DEPENDENT CLP PROTEASE"/>
    <property type="match status" value="1"/>
</dbReference>
<dbReference type="SMART" id="SM01086">
    <property type="entry name" value="ClpB_D2-small"/>
    <property type="match status" value="1"/>
</dbReference>
<evidence type="ECO:0000256" key="3">
    <source>
        <dbReference type="ARBA" id="ARBA00023186"/>
    </source>
</evidence>
<keyword evidence="2" id="KW-0067">ATP-binding</keyword>
<evidence type="ECO:0000256" key="4">
    <source>
        <dbReference type="SAM" id="Phobius"/>
    </source>
</evidence>
<evidence type="ECO:0000256" key="1">
    <source>
        <dbReference type="ARBA" id="ARBA00022741"/>
    </source>
</evidence>
<evidence type="ECO:0000313" key="8">
    <source>
        <dbReference type="Proteomes" id="UP000176665"/>
    </source>
</evidence>
<dbReference type="GO" id="GO:0005737">
    <property type="term" value="C:cytoplasm"/>
    <property type="evidence" value="ECO:0007669"/>
    <property type="project" value="TreeGrafter"/>
</dbReference>
<evidence type="ECO:0000256" key="2">
    <source>
        <dbReference type="ARBA" id="ARBA00022840"/>
    </source>
</evidence>
<accession>A0A1F5YT48</accession>
<organism evidence="7 8">
    <name type="scientific">Candidatus Gottesmanbacteria bacterium RBG_16_37_8</name>
    <dbReference type="NCBI Taxonomy" id="1798371"/>
    <lineage>
        <taxon>Bacteria</taxon>
        <taxon>Candidatus Gottesmaniibacteriota</taxon>
    </lineage>
</organism>
<dbReference type="InterPro" id="IPR003593">
    <property type="entry name" value="AAA+_ATPase"/>
</dbReference>
<feature type="domain" description="AAA+ ATPase" evidence="5">
    <location>
        <begin position="526"/>
        <end position="664"/>
    </location>
</feature>
<feature type="transmembrane region" description="Helical" evidence="4">
    <location>
        <begin position="18"/>
        <end position="36"/>
    </location>
</feature>
<dbReference type="GO" id="GO:0005524">
    <property type="term" value="F:ATP binding"/>
    <property type="evidence" value="ECO:0007669"/>
    <property type="project" value="UniProtKB-KW"/>
</dbReference>
<name>A0A1F5YT48_9BACT</name>
<keyword evidence="4" id="KW-1133">Transmembrane helix</keyword>
<dbReference type="SUPFAM" id="SSF52540">
    <property type="entry name" value="P-loop containing nucleoside triphosphate hydrolases"/>
    <property type="match status" value="2"/>
</dbReference>
<dbReference type="InterPro" id="IPR027417">
    <property type="entry name" value="P-loop_NTPase"/>
</dbReference>
<dbReference type="CDD" id="cd19499">
    <property type="entry name" value="RecA-like_ClpB_Hsp104-like"/>
    <property type="match status" value="1"/>
</dbReference>
<feature type="domain" description="AAA+ ATPase" evidence="5">
    <location>
        <begin position="253"/>
        <end position="394"/>
    </location>
</feature>
<keyword evidence="4" id="KW-0812">Transmembrane</keyword>
<dbReference type="SMART" id="SM00382">
    <property type="entry name" value="AAA"/>
    <property type="match status" value="2"/>
</dbReference>
<dbReference type="Gene3D" id="1.10.8.60">
    <property type="match status" value="1"/>
</dbReference>
<dbReference type="InterPro" id="IPR003959">
    <property type="entry name" value="ATPase_AAA_core"/>
</dbReference>
<evidence type="ECO:0000259" key="5">
    <source>
        <dbReference type="SMART" id="SM00382"/>
    </source>
</evidence>
<gene>
    <name evidence="7" type="ORF">A2W14_00350</name>
</gene>
<feature type="domain" description="Clp ATPase C-terminal" evidence="6">
    <location>
        <begin position="689"/>
        <end position="779"/>
    </location>
</feature>
<evidence type="ECO:0008006" key="9">
    <source>
        <dbReference type="Google" id="ProtNLM"/>
    </source>
</evidence>
<dbReference type="Proteomes" id="UP000176665">
    <property type="component" value="Unassembled WGS sequence"/>
</dbReference>
<dbReference type="PRINTS" id="PR00300">
    <property type="entry name" value="CLPPROTEASEA"/>
</dbReference>
<comment type="caution">
    <text evidence="7">The sequence shown here is derived from an EMBL/GenBank/DDBJ whole genome shotgun (WGS) entry which is preliminary data.</text>
</comment>
<dbReference type="PANTHER" id="PTHR11638:SF18">
    <property type="entry name" value="HEAT SHOCK PROTEIN 104"/>
    <property type="match status" value="1"/>
</dbReference>
<dbReference type="AlphaFoldDB" id="A0A1F5YT48"/>
<dbReference type="InterPro" id="IPR019489">
    <property type="entry name" value="Clp_ATPase_C"/>
</dbReference>
<keyword evidence="1" id="KW-0547">Nucleotide-binding</keyword>
<dbReference type="Pfam" id="PF10431">
    <property type="entry name" value="ClpB_D2-small"/>
    <property type="match status" value="1"/>
</dbReference>
<dbReference type="Pfam" id="PF07724">
    <property type="entry name" value="AAA_2"/>
    <property type="match status" value="1"/>
</dbReference>
<dbReference type="GO" id="GO:0034605">
    <property type="term" value="P:cellular response to heat"/>
    <property type="evidence" value="ECO:0007669"/>
    <property type="project" value="TreeGrafter"/>
</dbReference>
<dbReference type="InterPro" id="IPR001270">
    <property type="entry name" value="ClpA/B"/>
</dbReference>
<protein>
    <recommendedName>
        <fullName evidence="9">Sigma-54 factor interaction domain-containing protein</fullName>
    </recommendedName>
</protein>
<dbReference type="STRING" id="1798371.A2W14_00350"/>
<proteinExistence type="predicted"/>
<keyword evidence="4" id="KW-0472">Membrane</keyword>